<dbReference type="PATRIC" id="fig|84022.5.peg.1390"/>
<dbReference type="InterPro" id="IPR013099">
    <property type="entry name" value="K_chnl_dom"/>
</dbReference>
<evidence type="ECO:0000313" key="2">
    <source>
        <dbReference type="Proteomes" id="UP000035704"/>
    </source>
</evidence>
<keyword evidence="2" id="KW-1185">Reference proteome</keyword>
<protein>
    <submittedName>
        <fullName evidence="1">Ion channel</fullName>
    </submittedName>
</protein>
<dbReference type="Gene3D" id="1.10.287.70">
    <property type="match status" value="1"/>
</dbReference>
<dbReference type="STRING" id="84022.CACET_c06980"/>
<evidence type="ECO:0000313" key="1">
    <source>
        <dbReference type="EMBL" id="AKL94208.1"/>
    </source>
</evidence>
<dbReference type="SUPFAM" id="SSF81324">
    <property type="entry name" value="Voltage-gated potassium channels"/>
    <property type="match status" value="1"/>
</dbReference>
<dbReference type="AlphaFoldDB" id="A0A0D8IEF6"/>
<reference evidence="1 2" key="1">
    <citation type="submission" date="2014-10" db="EMBL/GenBank/DDBJ databases">
        <title>Genome sequence of Clostridium aceticum DSM 1496.</title>
        <authorList>
            <person name="Poehlein A."/>
            <person name="Schiel-Bengelsdorf B."/>
            <person name="Gottschalk G."/>
            <person name="Duerre P."/>
            <person name="Daniel R."/>
        </authorList>
    </citation>
    <scope>NUCLEOTIDE SEQUENCE [LARGE SCALE GENOMIC DNA]</scope>
    <source>
        <strain evidence="1 2">DSM 1496</strain>
    </source>
</reference>
<name>A0A0D8IEF6_9CLOT</name>
<dbReference type="Proteomes" id="UP000035704">
    <property type="component" value="Chromosome"/>
</dbReference>
<dbReference type="Pfam" id="PF07885">
    <property type="entry name" value="Ion_trans_2"/>
    <property type="match status" value="1"/>
</dbReference>
<sequence>MDILKRVLVLLVIYVVIVILNILSFAYLYIEHDSLVDTNGIITHSQNYKKPSLSDAIYFSGVTYLTIGYGDITAVNKVGKLLTVLQGFSGVLINSLFTGMFLYYLVKRPKNIIITNKVYIKYEEDEDKFYLSVRVGNKGRALVNVNRVLEVFVYEDNIRKRKLHLSQEYYYFEKLLYWNIDLQEEKNLQLLNYLKSSLFDNESVLIRISVIGTDVEAGELVFISRHYTGRCIQFIRNYVDLYQWQHHRRSNINWRDFHKTFCLEEEKIEKFKDL</sequence>
<dbReference type="EMBL" id="CP009687">
    <property type="protein sequence ID" value="AKL94208.1"/>
    <property type="molecule type" value="Genomic_DNA"/>
</dbReference>
<dbReference type="KEGG" id="cace:CACET_c06980"/>
<dbReference type="OrthoDB" id="268207at2"/>
<accession>A0A0D8IEF6</accession>
<gene>
    <name evidence="1" type="ORF">CACET_c06980</name>
</gene>
<proteinExistence type="predicted"/>
<organism evidence="1 2">
    <name type="scientific">Clostridium aceticum</name>
    <dbReference type="NCBI Taxonomy" id="84022"/>
    <lineage>
        <taxon>Bacteria</taxon>
        <taxon>Bacillati</taxon>
        <taxon>Bacillota</taxon>
        <taxon>Clostridia</taxon>
        <taxon>Eubacteriales</taxon>
        <taxon>Clostridiaceae</taxon>
        <taxon>Clostridium</taxon>
    </lineage>
</organism>
<dbReference type="RefSeq" id="WP_044822961.1">
    <property type="nucleotide sequence ID" value="NZ_CP009687.1"/>
</dbReference>